<dbReference type="Pfam" id="PF00328">
    <property type="entry name" value="His_Phos_2"/>
    <property type="match status" value="1"/>
</dbReference>
<name>D2VF27_NAEGR</name>
<dbReference type="Gene3D" id="3.40.50.1240">
    <property type="entry name" value="Phosphoglycerate mutase-like"/>
    <property type="match status" value="1"/>
</dbReference>
<accession>D2VF27</accession>
<dbReference type="SUPFAM" id="SSF53254">
    <property type="entry name" value="Phosphoglycerate mutase-like"/>
    <property type="match status" value="1"/>
</dbReference>
<keyword evidence="4" id="KW-1185">Reference proteome</keyword>
<dbReference type="VEuPathDB" id="AmoebaDB:NAEGRDRAFT_49017"/>
<dbReference type="EMBL" id="GG738867">
    <property type="protein sequence ID" value="EFC44610.1"/>
    <property type="molecule type" value="Genomic_DNA"/>
</dbReference>
<protein>
    <submittedName>
        <fullName evidence="3">Predicted protein</fullName>
    </submittedName>
</protein>
<dbReference type="KEGG" id="ngr:NAEGRDRAFT_49017"/>
<evidence type="ECO:0000256" key="1">
    <source>
        <dbReference type="ARBA" id="ARBA00005375"/>
    </source>
</evidence>
<dbReference type="eggNOG" id="KOG3720">
    <property type="taxonomic scope" value="Eukaryota"/>
</dbReference>
<feature type="transmembrane region" description="Helical" evidence="2">
    <location>
        <begin position="419"/>
        <end position="439"/>
    </location>
</feature>
<evidence type="ECO:0000313" key="3">
    <source>
        <dbReference type="EMBL" id="EFC44610.1"/>
    </source>
</evidence>
<dbReference type="InterPro" id="IPR050645">
    <property type="entry name" value="Histidine_acid_phosphatase"/>
</dbReference>
<dbReference type="InterPro" id="IPR000560">
    <property type="entry name" value="His_Pase_clade-2"/>
</dbReference>
<evidence type="ECO:0000313" key="4">
    <source>
        <dbReference type="Proteomes" id="UP000006671"/>
    </source>
</evidence>
<comment type="similarity">
    <text evidence="1">Belongs to the histidine acid phosphatase family.</text>
</comment>
<sequence>MGEVSATLEVTRAEKQAVTSKGILQIQAISRHCDRLPVSELNIPNDPIDFEKISKLKLGELTGLGQYQCNQMGNNLYNRYISEQSLNRVRGISTQYVSSDYSFRSTDLDRTLMSMWSVSMGLFKQGTGNTPIVNFMNVNDLEGNSMFSLPNGTQAVPVHTVPQESDSVLIGYQFCNSVMKRMHAVNTQSAIEYFNKNRQLINELFKVTGWDASKGDLSLATLVDVLTVQKSHNLLSLQWVHEHWDEICALRDGYLKLIYTYPVFGREGSSDLVTLMNYNVAQTKVKYYHYSAHDTTLQALAASLKLTADYPYLANQPGYGSFMVMELHEMSDGSKAVRFVHAKQFNDTSFTPLTMTSLGCKSEYCPLEQFSELVSEYSMVPSDSTWCMECKNSNRDLCASEFIQTYQESNKALMITTPILAFTNLCTIFIMIAVIACCIRKNRKLANQQQDAMYHGMK</sequence>
<dbReference type="PANTHER" id="PTHR11567">
    <property type="entry name" value="ACID PHOSPHATASE-RELATED"/>
    <property type="match status" value="1"/>
</dbReference>
<organism evidence="4">
    <name type="scientific">Naegleria gruberi</name>
    <name type="common">Amoeba</name>
    <dbReference type="NCBI Taxonomy" id="5762"/>
    <lineage>
        <taxon>Eukaryota</taxon>
        <taxon>Discoba</taxon>
        <taxon>Heterolobosea</taxon>
        <taxon>Tetramitia</taxon>
        <taxon>Eutetramitia</taxon>
        <taxon>Vahlkampfiidae</taxon>
        <taxon>Naegleria</taxon>
    </lineage>
</organism>
<dbReference type="AlphaFoldDB" id="D2VF27"/>
<evidence type="ECO:0000256" key="2">
    <source>
        <dbReference type="SAM" id="Phobius"/>
    </source>
</evidence>
<dbReference type="RefSeq" id="XP_002677354.1">
    <property type="nucleotide sequence ID" value="XM_002677308.1"/>
</dbReference>
<dbReference type="Proteomes" id="UP000006671">
    <property type="component" value="Unassembled WGS sequence"/>
</dbReference>
<keyword evidence="2" id="KW-0812">Transmembrane</keyword>
<keyword evidence="2" id="KW-1133">Transmembrane helix</keyword>
<dbReference type="InParanoid" id="D2VF27"/>
<dbReference type="GeneID" id="8848633"/>
<dbReference type="InterPro" id="IPR029033">
    <property type="entry name" value="His_PPase_superfam"/>
</dbReference>
<keyword evidence="2" id="KW-0472">Membrane</keyword>
<dbReference type="CDD" id="cd07061">
    <property type="entry name" value="HP_HAP_like"/>
    <property type="match status" value="1"/>
</dbReference>
<dbReference type="OrthoDB" id="258392at2759"/>
<dbReference type="GO" id="GO:0016791">
    <property type="term" value="F:phosphatase activity"/>
    <property type="evidence" value="ECO:0007669"/>
    <property type="project" value="TreeGrafter"/>
</dbReference>
<gene>
    <name evidence="3" type="ORF">NAEGRDRAFT_49017</name>
</gene>
<dbReference type="PANTHER" id="PTHR11567:SF137">
    <property type="entry name" value="PHOSPHATASE, PUTATIVE-RELATED"/>
    <property type="match status" value="1"/>
</dbReference>
<proteinExistence type="inferred from homology"/>
<reference evidence="3 4" key="1">
    <citation type="journal article" date="2010" name="Cell">
        <title>The genome of Naegleria gruberi illuminates early eukaryotic versatility.</title>
        <authorList>
            <person name="Fritz-Laylin L.K."/>
            <person name="Prochnik S.E."/>
            <person name="Ginger M.L."/>
            <person name="Dacks J.B."/>
            <person name="Carpenter M.L."/>
            <person name="Field M.C."/>
            <person name="Kuo A."/>
            <person name="Paredez A."/>
            <person name="Chapman J."/>
            <person name="Pham J."/>
            <person name="Shu S."/>
            <person name="Neupane R."/>
            <person name="Cipriano M."/>
            <person name="Mancuso J."/>
            <person name="Tu H."/>
            <person name="Salamov A."/>
            <person name="Lindquist E."/>
            <person name="Shapiro H."/>
            <person name="Lucas S."/>
            <person name="Grigoriev I.V."/>
            <person name="Cande W.Z."/>
            <person name="Fulton C."/>
            <person name="Rokhsar D.S."/>
            <person name="Dawson S.C."/>
        </authorList>
    </citation>
    <scope>NUCLEOTIDE SEQUENCE [LARGE SCALE GENOMIC DNA]</scope>
    <source>
        <strain evidence="3 4">NEG-M</strain>
    </source>
</reference>